<sequence length="126" mass="13667">MLQGVLVGKVNLDNAGFPSTIKLSTRPTPISVPDKSTTRSPSPAPLNGAAWLRAVDLFETLVRVFTCSVSSIPIFMSFFSPTSAGQPPDFIPFPIYLALPRSNAPSKAIHQRVRVQPTKLSVHDDH</sequence>
<protein>
    <submittedName>
        <fullName evidence="1">Uncharacterized protein</fullName>
    </submittedName>
</protein>
<proteinExistence type="predicted"/>
<gene>
    <name evidence="1" type="ORF">CLUP02_00530</name>
</gene>
<dbReference type="AlphaFoldDB" id="A0A9Q8W792"/>
<dbReference type="EMBL" id="CP019471">
    <property type="protein sequence ID" value="UQC73883.1"/>
    <property type="molecule type" value="Genomic_DNA"/>
</dbReference>
<dbReference type="Proteomes" id="UP000830671">
    <property type="component" value="Chromosome 1"/>
</dbReference>
<evidence type="ECO:0000313" key="2">
    <source>
        <dbReference type="Proteomes" id="UP000830671"/>
    </source>
</evidence>
<dbReference type="KEGG" id="clup:CLUP02_00530"/>
<accession>A0A9Q8W792</accession>
<reference evidence="1" key="1">
    <citation type="journal article" date="2021" name="Mol. Plant Microbe Interact.">
        <title>Complete Genome Sequence of the Plant-Pathogenic Fungus Colletotrichum lupini.</title>
        <authorList>
            <person name="Baroncelli R."/>
            <person name="Pensec F."/>
            <person name="Da Lio D."/>
            <person name="Boufleur T."/>
            <person name="Vicente I."/>
            <person name="Sarrocco S."/>
            <person name="Picot A."/>
            <person name="Baraldi E."/>
            <person name="Sukno S."/>
            <person name="Thon M."/>
            <person name="Le Floch G."/>
        </authorList>
    </citation>
    <scope>NUCLEOTIDE SEQUENCE</scope>
    <source>
        <strain evidence="1">IMI 504893</strain>
    </source>
</reference>
<dbReference type="GeneID" id="73334587"/>
<dbReference type="RefSeq" id="XP_049135534.1">
    <property type="nucleotide sequence ID" value="XM_049279577.1"/>
</dbReference>
<keyword evidence="2" id="KW-1185">Reference proteome</keyword>
<evidence type="ECO:0000313" key="1">
    <source>
        <dbReference type="EMBL" id="UQC73883.1"/>
    </source>
</evidence>
<organism evidence="1 2">
    <name type="scientific">Colletotrichum lupini</name>
    <dbReference type="NCBI Taxonomy" id="145971"/>
    <lineage>
        <taxon>Eukaryota</taxon>
        <taxon>Fungi</taxon>
        <taxon>Dikarya</taxon>
        <taxon>Ascomycota</taxon>
        <taxon>Pezizomycotina</taxon>
        <taxon>Sordariomycetes</taxon>
        <taxon>Hypocreomycetidae</taxon>
        <taxon>Glomerellales</taxon>
        <taxon>Glomerellaceae</taxon>
        <taxon>Colletotrichum</taxon>
        <taxon>Colletotrichum acutatum species complex</taxon>
    </lineage>
</organism>
<name>A0A9Q8W792_9PEZI</name>